<evidence type="ECO:0000256" key="1">
    <source>
        <dbReference type="SAM" id="MobiDB-lite"/>
    </source>
</evidence>
<protein>
    <submittedName>
        <fullName evidence="2">Uncharacterized protein</fullName>
    </submittedName>
</protein>
<name>A0A430KYY5_9HYPO</name>
<sequence length="113" mass="12465">MTRYSPQAPGPNPKGTSLRDHRHRRNMNRSQVENEEWALSARHICAFSPVGEARAGQKRMQLLRTASHTAGKQRSAPLQGSPVQNSREYGAVYKELCPPKLAVRFGAGGSTQP</sequence>
<gene>
    <name evidence="2" type="ORF">BHE90_016945</name>
</gene>
<dbReference type="EMBL" id="MIKF01000745">
    <property type="protein sequence ID" value="RTE68674.1"/>
    <property type="molecule type" value="Genomic_DNA"/>
</dbReference>
<comment type="caution">
    <text evidence="2">The sequence shown here is derived from an EMBL/GenBank/DDBJ whole genome shotgun (WGS) entry which is preliminary data.</text>
</comment>
<evidence type="ECO:0000313" key="2">
    <source>
        <dbReference type="EMBL" id="RTE68674.1"/>
    </source>
</evidence>
<feature type="region of interest" description="Disordered" evidence="1">
    <location>
        <begin position="1"/>
        <end position="34"/>
    </location>
</feature>
<organism evidence="2 3">
    <name type="scientific">Fusarium euwallaceae</name>
    <dbReference type="NCBI Taxonomy" id="1147111"/>
    <lineage>
        <taxon>Eukaryota</taxon>
        <taxon>Fungi</taxon>
        <taxon>Dikarya</taxon>
        <taxon>Ascomycota</taxon>
        <taxon>Pezizomycotina</taxon>
        <taxon>Sordariomycetes</taxon>
        <taxon>Hypocreomycetidae</taxon>
        <taxon>Hypocreales</taxon>
        <taxon>Nectriaceae</taxon>
        <taxon>Fusarium</taxon>
        <taxon>Fusarium solani species complex</taxon>
    </lineage>
</organism>
<evidence type="ECO:0000313" key="3">
    <source>
        <dbReference type="Proteomes" id="UP000287124"/>
    </source>
</evidence>
<accession>A0A430KYY5</accession>
<dbReference type="Proteomes" id="UP000287124">
    <property type="component" value="Unassembled WGS sequence"/>
</dbReference>
<dbReference type="AlphaFoldDB" id="A0A430KYY5"/>
<proteinExistence type="predicted"/>
<reference evidence="2 3" key="1">
    <citation type="submission" date="2017-06" db="EMBL/GenBank/DDBJ databases">
        <title>Comparative genomic analysis of Ambrosia Fusariam Clade fungi.</title>
        <authorList>
            <person name="Stajich J.E."/>
            <person name="Carrillo J."/>
            <person name="Kijimoto T."/>
            <person name="Eskalen A."/>
            <person name="O'Donnell K."/>
            <person name="Kasson M."/>
        </authorList>
    </citation>
    <scope>NUCLEOTIDE SEQUENCE [LARGE SCALE GENOMIC DNA]</scope>
    <source>
        <strain evidence="2 3">UCR1854</strain>
    </source>
</reference>
<keyword evidence="3" id="KW-1185">Reference proteome</keyword>